<evidence type="ECO:0000313" key="3">
    <source>
        <dbReference type="Proteomes" id="UP000287401"/>
    </source>
</evidence>
<protein>
    <submittedName>
        <fullName evidence="2">ATPase</fullName>
    </submittedName>
</protein>
<sequence>MRDEWQWAPRDLWDVQGFIWETCQKRLPEAGVEASALTDETPVWLVTSRDGDADGFANFVERGAWNLLYDSDSKYNHMVREMQAGDRIVLRDYLPNQRNAPFETNGKPVSAMRMRAIGIVTGSGGDGRQVQVDWTPLPEPLLWWLYTNNDTIWRLPLEREAARKLVAFIFDGEAQDITWFLNLPFWRDRLNASQDDNFMLNPTNLILYGPPGTGKTYSTAREAVRLCDGSVDFSETPEGRAALMARYRELEVEKRIAFVTFHQAYDYENFVEGLRPADDTEEQGPGFRLKHYPGILREICALAEHARKKAEAGEAGRAIDLSTCNFWKMGLGAIRQEEDVYDAALKDEYIALGWGRAEDWSNERFSTVDAIKSHWLSLYPESQEPSNWTQTHRFRNDMAIGDIVIIPYGNSAFRAVGQIVGDYEFIPEAEGYFAHRRKVKWLMTSDEPLPLDAIIDGNFTMRTVYELPRKRINIPALSRLLTVDEESSETSGNANKPDEFVLVIDEINRANISKVFGELITLLEPDKRLGMANALTVRLPYSKAEFGVPANLHVIGTMNTADRSIALLDTALRRRFKFREIAPDPQQLKDAAATTKMPLVQILEAMNDRIEYLVDREHRIGHAFFMGCKTAEDVIDVMRDKIIPLLQEYFFEDWSRVRMVLGDGFIGQEVIKAPPGMDGIDRERWFVRDFYSSEPKLSLADAFARLLGKGAALSAVNEDEAPSAENDAA</sequence>
<organism evidence="2 3">
    <name type="scientific">Sphingobium yanoikuyae</name>
    <name type="common">Sphingomonas yanoikuyae</name>
    <dbReference type="NCBI Taxonomy" id="13690"/>
    <lineage>
        <taxon>Bacteria</taxon>
        <taxon>Pseudomonadati</taxon>
        <taxon>Pseudomonadota</taxon>
        <taxon>Alphaproteobacteria</taxon>
        <taxon>Sphingomonadales</taxon>
        <taxon>Sphingomonadaceae</taxon>
        <taxon>Sphingobium</taxon>
    </lineage>
</organism>
<accession>A0A430BEK1</accession>
<dbReference type="Pfam" id="PF07728">
    <property type="entry name" value="AAA_5"/>
    <property type="match status" value="1"/>
</dbReference>
<dbReference type="InterPro" id="IPR011704">
    <property type="entry name" value="ATPase_dyneun-rel_AAA"/>
</dbReference>
<dbReference type="AlphaFoldDB" id="A0A430BEK1"/>
<reference evidence="2 3" key="1">
    <citation type="submission" date="2018-07" db="EMBL/GenBank/DDBJ databases">
        <title>Genomic and Epidemiologic Investigation of an Indolent Hospital Outbreak.</title>
        <authorList>
            <person name="Johnson R.C."/>
            <person name="Deming C."/>
            <person name="Conlan S."/>
            <person name="Zellmer C.J."/>
            <person name="Michelin A.V."/>
            <person name="Lee-Lin S."/>
            <person name="Thomas P.J."/>
            <person name="Park M."/>
            <person name="Weingarten R.A."/>
            <person name="Less J."/>
            <person name="Dekker J.P."/>
            <person name="Frank K.M."/>
            <person name="Musser K.A."/>
            <person name="Mcquiston J.R."/>
            <person name="Henderson D.K."/>
            <person name="Lau A.F."/>
            <person name="Palmore T.N."/>
            <person name="Segre J.A."/>
        </authorList>
    </citation>
    <scope>NUCLEOTIDE SEQUENCE [LARGE SCALE GENOMIC DNA]</scope>
    <source>
        <strain evidence="2 3">SK-NIH.Env6_1116</strain>
    </source>
</reference>
<dbReference type="InterPro" id="IPR027417">
    <property type="entry name" value="P-loop_NTPase"/>
</dbReference>
<proteinExistence type="predicted"/>
<name>A0A430BEK1_SPHYA</name>
<evidence type="ECO:0000313" key="2">
    <source>
        <dbReference type="EMBL" id="RSU47582.1"/>
    </source>
</evidence>
<dbReference type="InterPro" id="IPR003593">
    <property type="entry name" value="AAA+_ATPase"/>
</dbReference>
<feature type="domain" description="AAA+ ATPase" evidence="1">
    <location>
        <begin position="201"/>
        <end position="586"/>
    </location>
</feature>
<gene>
    <name evidence="2" type="ORF">DAH51_24815</name>
</gene>
<evidence type="ECO:0000259" key="1">
    <source>
        <dbReference type="SMART" id="SM00382"/>
    </source>
</evidence>
<dbReference type="SUPFAM" id="SSF52540">
    <property type="entry name" value="P-loop containing nucleoside triphosphate hydrolases"/>
    <property type="match status" value="1"/>
</dbReference>
<dbReference type="EMBL" id="QRAL01000050">
    <property type="protein sequence ID" value="RSU47582.1"/>
    <property type="molecule type" value="Genomic_DNA"/>
</dbReference>
<dbReference type="GO" id="GO:0016887">
    <property type="term" value="F:ATP hydrolysis activity"/>
    <property type="evidence" value="ECO:0007669"/>
    <property type="project" value="InterPro"/>
</dbReference>
<dbReference type="Gene3D" id="3.40.50.300">
    <property type="entry name" value="P-loop containing nucleotide triphosphate hydrolases"/>
    <property type="match status" value="1"/>
</dbReference>
<dbReference type="InterPro" id="IPR052934">
    <property type="entry name" value="Methyl-DNA_Rec/Restrict_Enz"/>
</dbReference>
<dbReference type="Proteomes" id="UP000287401">
    <property type="component" value="Unassembled WGS sequence"/>
</dbReference>
<comment type="caution">
    <text evidence="2">The sequence shown here is derived from an EMBL/GenBank/DDBJ whole genome shotgun (WGS) entry which is preliminary data.</text>
</comment>
<dbReference type="PANTHER" id="PTHR37291">
    <property type="entry name" value="5-METHYLCYTOSINE-SPECIFIC RESTRICTION ENZYME B"/>
    <property type="match status" value="1"/>
</dbReference>
<dbReference type="SMART" id="SM00382">
    <property type="entry name" value="AAA"/>
    <property type="match status" value="1"/>
</dbReference>
<dbReference type="PANTHER" id="PTHR37291:SF1">
    <property type="entry name" value="TYPE IV METHYL-DIRECTED RESTRICTION ENZYME ECOKMCRB SUBUNIT"/>
    <property type="match status" value="1"/>
</dbReference>
<dbReference type="GO" id="GO:0005524">
    <property type="term" value="F:ATP binding"/>
    <property type="evidence" value="ECO:0007669"/>
    <property type="project" value="InterPro"/>
</dbReference>